<accession>A0A502GVC8</accession>
<evidence type="ECO:0000313" key="2">
    <source>
        <dbReference type="Proteomes" id="UP000317646"/>
    </source>
</evidence>
<dbReference type="Proteomes" id="UP000317646">
    <property type="component" value="Unassembled WGS sequence"/>
</dbReference>
<dbReference type="RefSeq" id="WP_140466563.1">
    <property type="nucleotide sequence ID" value="NZ_RCYZ01000004.1"/>
</dbReference>
<dbReference type="OrthoDB" id="2678393at2"/>
<dbReference type="EMBL" id="RCYZ01000004">
    <property type="protein sequence ID" value="TPG65911.1"/>
    <property type="molecule type" value="Genomic_DNA"/>
</dbReference>
<reference evidence="1 2" key="1">
    <citation type="journal article" date="2019" name="Environ. Microbiol.">
        <title>Species interactions and distinct microbial communities in high Arctic permafrost affected cryosols are associated with the CH4 and CO2 gas fluxes.</title>
        <authorList>
            <person name="Altshuler I."/>
            <person name="Hamel J."/>
            <person name="Turney S."/>
            <person name="Magnuson E."/>
            <person name="Levesque R."/>
            <person name="Greer C."/>
            <person name="Whyte L.G."/>
        </authorList>
    </citation>
    <scope>NUCLEOTIDE SEQUENCE [LARGE SCALE GENOMIC DNA]</scope>
    <source>
        <strain evidence="1 2">S9.2P</strain>
    </source>
</reference>
<organism evidence="1 2">
    <name type="scientific">Hymenobacter nivis</name>
    <dbReference type="NCBI Taxonomy" id="1850093"/>
    <lineage>
        <taxon>Bacteria</taxon>
        <taxon>Pseudomonadati</taxon>
        <taxon>Bacteroidota</taxon>
        <taxon>Cytophagia</taxon>
        <taxon>Cytophagales</taxon>
        <taxon>Hymenobacteraceae</taxon>
        <taxon>Hymenobacter</taxon>
    </lineage>
</organism>
<dbReference type="AlphaFoldDB" id="A0A502GVC8"/>
<comment type="caution">
    <text evidence="1">The sequence shown here is derived from an EMBL/GenBank/DDBJ whole genome shotgun (WGS) entry which is preliminary data.</text>
</comment>
<proteinExistence type="predicted"/>
<sequence>MPFSEAYLRSIVLGDVVGNFPPFTTGSVTKTDNYIRKIVARLASSATLLVEADFSSYGSGFASYVEVRISQKSQSAAVTQRPSQRTVSQTNCLLLYISRLTPYWFYGGDNWFETAGQGERAGSGLFLTPGSQIIINQQIWQHERQRVEAVLQEFRYGLLTPEELEQPAPAGIYIPTELAEKPYTVFDCFFYWQD</sequence>
<gene>
    <name evidence="1" type="ORF">EAH73_11005</name>
</gene>
<name>A0A502GVC8_9BACT</name>
<protein>
    <submittedName>
        <fullName evidence="1">Uncharacterized protein</fullName>
    </submittedName>
</protein>
<evidence type="ECO:0000313" key="1">
    <source>
        <dbReference type="EMBL" id="TPG65911.1"/>
    </source>
</evidence>
<keyword evidence="2" id="KW-1185">Reference proteome</keyword>